<dbReference type="InterPro" id="IPR050190">
    <property type="entry name" value="UPF0213_domain"/>
</dbReference>
<protein>
    <submittedName>
        <fullName evidence="3">GIY-YIG nuclease family protein</fullName>
    </submittedName>
</protein>
<dbReference type="SUPFAM" id="SSF82771">
    <property type="entry name" value="GIY-YIG endonuclease"/>
    <property type="match status" value="1"/>
</dbReference>
<dbReference type="EMBL" id="JBHUEM010000013">
    <property type="protein sequence ID" value="MFD1736884.1"/>
    <property type="molecule type" value="Genomic_DNA"/>
</dbReference>
<dbReference type="RefSeq" id="WP_377928066.1">
    <property type="nucleotide sequence ID" value="NZ_JBHUEM010000013.1"/>
</dbReference>
<evidence type="ECO:0000256" key="1">
    <source>
        <dbReference type="ARBA" id="ARBA00007435"/>
    </source>
</evidence>
<organism evidence="3 4">
    <name type="scientific">Bacillus salitolerans</name>
    <dbReference type="NCBI Taxonomy" id="1437434"/>
    <lineage>
        <taxon>Bacteria</taxon>
        <taxon>Bacillati</taxon>
        <taxon>Bacillota</taxon>
        <taxon>Bacilli</taxon>
        <taxon>Bacillales</taxon>
        <taxon>Bacillaceae</taxon>
        <taxon>Bacillus</taxon>
    </lineage>
</organism>
<feature type="domain" description="GIY-YIG" evidence="2">
    <location>
        <begin position="4"/>
        <end position="79"/>
    </location>
</feature>
<evidence type="ECO:0000313" key="3">
    <source>
        <dbReference type="EMBL" id="MFD1736884.1"/>
    </source>
</evidence>
<gene>
    <name evidence="3" type="ORF">ACFSCX_09940</name>
</gene>
<dbReference type="PANTHER" id="PTHR34477:SF1">
    <property type="entry name" value="UPF0213 PROTEIN YHBQ"/>
    <property type="match status" value="1"/>
</dbReference>
<dbReference type="Gene3D" id="3.40.1440.10">
    <property type="entry name" value="GIY-YIG endonuclease"/>
    <property type="match status" value="1"/>
</dbReference>
<dbReference type="PROSITE" id="PS50164">
    <property type="entry name" value="GIY_YIG"/>
    <property type="match status" value="1"/>
</dbReference>
<dbReference type="Proteomes" id="UP001597214">
    <property type="component" value="Unassembled WGS sequence"/>
</dbReference>
<proteinExistence type="inferred from homology"/>
<dbReference type="CDD" id="cd10456">
    <property type="entry name" value="GIY-YIG_UPF0213"/>
    <property type="match status" value="1"/>
</dbReference>
<comment type="similarity">
    <text evidence="1">Belongs to the UPF0213 family.</text>
</comment>
<dbReference type="PANTHER" id="PTHR34477">
    <property type="entry name" value="UPF0213 PROTEIN YHBQ"/>
    <property type="match status" value="1"/>
</dbReference>
<keyword evidence="4" id="KW-1185">Reference proteome</keyword>
<evidence type="ECO:0000259" key="2">
    <source>
        <dbReference type="PROSITE" id="PS50164"/>
    </source>
</evidence>
<evidence type="ECO:0000313" key="4">
    <source>
        <dbReference type="Proteomes" id="UP001597214"/>
    </source>
</evidence>
<comment type="caution">
    <text evidence="3">The sequence shown here is derived from an EMBL/GenBank/DDBJ whole genome shotgun (WGS) entry which is preliminary data.</text>
</comment>
<dbReference type="InterPro" id="IPR035901">
    <property type="entry name" value="GIY-YIG_endonuc_sf"/>
</dbReference>
<dbReference type="InterPro" id="IPR000305">
    <property type="entry name" value="GIY-YIG_endonuc"/>
</dbReference>
<reference evidence="4" key="1">
    <citation type="journal article" date="2019" name="Int. J. Syst. Evol. Microbiol.">
        <title>The Global Catalogue of Microorganisms (GCM) 10K type strain sequencing project: providing services to taxonomists for standard genome sequencing and annotation.</title>
        <authorList>
            <consortium name="The Broad Institute Genomics Platform"/>
            <consortium name="The Broad Institute Genome Sequencing Center for Infectious Disease"/>
            <person name="Wu L."/>
            <person name="Ma J."/>
        </authorList>
    </citation>
    <scope>NUCLEOTIDE SEQUENCE [LARGE SCALE GENOMIC DNA]</scope>
    <source>
        <strain evidence="4">CCUG 49339</strain>
    </source>
</reference>
<sequence>METPSHYFYVVLCNDGSFYGGYTNQLERRIQVHNDGKGAKYTRVRTPVILLYSEVYDQKSDAMRAEYQFKQLKRKQKEIFLQERGVENVGTEKLST</sequence>
<name>A0ABW4LQ12_9BACI</name>
<dbReference type="Pfam" id="PF01541">
    <property type="entry name" value="GIY-YIG"/>
    <property type="match status" value="1"/>
</dbReference>
<accession>A0ABW4LQ12</accession>